<dbReference type="GO" id="GO:0005509">
    <property type="term" value="F:calcium ion binding"/>
    <property type="evidence" value="ECO:0007669"/>
    <property type="project" value="InterPro"/>
</dbReference>
<dbReference type="SUPFAM" id="SSF47473">
    <property type="entry name" value="EF-hand"/>
    <property type="match status" value="1"/>
</dbReference>
<dbReference type="EMBL" id="ATMH01002496">
    <property type="protein sequence ID" value="EPY33085.1"/>
    <property type="molecule type" value="Genomic_DNA"/>
</dbReference>
<dbReference type="CDD" id="cd00051">
    <property type="entry name" value="EFh"/>
    <property type="match status" value="1"/>
</dbReference>
<dbReference type="InterPro" id="IPR011992">
    <property type="entry name" value="EF-hand-dom_pair"/>
</dbReference>
<protein>
    <submittedName>
        <fullName evidence="4">Calmodulin</fullName>
    </submittedName>
</protein>
<name>S9WAR9_9TRYP</name>
<dbReference type="Gene3D" id="1.10.238.10">
    <property type="entry name" value="EF-hand"/>
    <property type="match status" value="1"/>
</dbReference>
<evidence type="ECO:0000256" key="1">
    <source>
        <dbReference type="ARBA" id="ARBA00022737"/>
    </source>
</evidence>
<dbReference type="FunFam" id="1.10.238.10:FF:000001">
    <property type="entry name" value="Calmodulin 1"/>
    <property type="match status" value="1"/>
</dbReference>
<evidence type="ECO:0000313" key="4">
    <source>
        <dbReference type="EMBL" id="EPY33085.1"/>
    </source>
</evidence>
<dbReference type="OrthoDB" id="26525at2759"/>
<keyword evidence="5" id="KW-1185">Reference proteome</keyword>
<dbReference type="PANTHER" id="PTHR23048">
    <property type="entry name" value="MYOSIN LIGHT CHAIN 1, 3"/>
    <property type="match status" value="1"/>
</dbReference>
<proteinExistence type="predicted"/>
<gene>
    <name evidence="4" type="ORF">STCU_02496</name>
</gene>
<dbReference type="InterPro" id="IPR018247">
    <property type="entry name" value="EF_Hand_1_Ca_BS"/>
</dbReference>
<dbReference type="Proteomes" id="UP000015354">
    <property type="component" value="Unassembled WGS sequence"/>
</dbReference>
<evidence type="ECO:0000313" key="5">
    <source>
        <dbReference type="Proteomes" id="UP000015354"/>
    </source>
</evidence>
<reference evidence="4 5" key="1">
    <citation type="journal article" date="2013" name="PLoS ONE">
        <title>Predicting the Proteins of Angomonas deanei, Strigomonas culicis and Their Respective Endosymbionts Reveals New Aspects of the Trypanosomatidae Family.</title>
        <authorList>
            <person name="Motta M.C."/>
            <person name="Martins A.C."/>
            <person name="de Souza S.S."/>
            <person name="Catta-Preta C.M."/>
            <person name="Silva R."/>
            <person name="Klein C.C."/>
            <person name="de Almeida L.G."/>
            <person name="de Lima Cunha O."/>
            <person name="Ciapina L.P."/>
            <person name="Brocchi M."/>
            <person name="Colabardini A.C."/>
            <person name="de Araujo Lima B."/>
            <person name="Machado C.R."/>
            <person name="de Almeida Soares C.M."/>
            <person name="Probst C.M."/>
            <person name="de Menezes C.B."/>
            <person name="Thompson C.E."/>
            <person name="Bartholomeu D.C."/>
            <person name="Gradia D.F."/>
            <person name="Pavoni D.P."/>
            <person name="Grisard E.C."/>
            <person name="Fantinatti-Garboggini F."/>
            <person name="Marchini F.K."/>
            <person name="Rodrigues-Luiz G.F."/>
            <person name="Wagner G."/>
            <person name="Goldman G.H."/>
            <person name="Fietto J.L."/>
            <person name="Elias M.C."/>
            <person name="Goldman M.H."/>
            <person name="Sagot M.F."/>
            <person name="Pereira M."/>
            <person name="Stoco P.H."/>
            <person name="de Mendonca-Neto R.P."/>
            <person name="Teixeira S.M."/>
            <person name="Maciel T.E."/>
            <person name="de Oliveira Mendes T.A."/>
            <person name="Urmenyi T.P."/>
            <person name="de Souza W."/>
            <person name="Schenkman S."/>
            <person name="de Vasconcelos A.T."/>
        </authorList>
    </citation>
    <scope>NUCLEOTIDE SEQUENCE [LARGE SCALE GENOMIC DNA]</scope>
</reference>
<dbReference type="InterPro" id="IPR002048">
    <property type="entry name" value="EF_hand_dom"/>
</dbReference>
<dbReference type="SMART" id="SM00054">
    <property type="entry name" value="EFh"/>
    <property type="match status" value="4"/>
</dbReference>
<dbReference type="PROSITE" id="PS00018">
    <property type="entry name" value="EF_HAND_1"/>
    <property type="match status" value="1"/>
</dbReference>
<dbReference type="Pfam" id="PF13499">
    <property type="entry name" value="EF-hand_7"/>
    <property type="match status" value="1"/>
</dbReference>
<dbReference type="PROSITE" id="PS50222">
    <property type="entry name" value="EF_HAND_2"/>
    <property type="match status" value="1"/>
</dbReference>
<keyword evidence="2" id="KW-0106">Calcium</keyword>
<dbReference type="GO" id="GO:0016460">
    <property type="term" value="C:myosin II complex"/>
    <property type="evidence" value="ECO:0007669"/>
    <property type="project" value="TreeGrafter"/>
</dbReference>
<evidence type="ECO:0000259" key="3">
    <source>
        <dbReference type="PROSITE" id="PS50222"/>
    </source>
</evidence>
<dbReference type="PANTHER" id="PTHR23048:SF0">
    <property type="entry name" value="CALMODULIN LIKE 3"/>
    <property type="match status" value="1"/>
</dbReference>
<feature type="domain" description="EF-hand" evidence="3">
    <location>
        <begin position="113"/>
        <end position="148"/>
    </location>
</feature>
<organism evidence="4 5">
    <name type="scientific">Strigomonas culicis</name>
    <dbReference type="NCBI Taxonomy" id="28005"/>
    <lineage>
        <taxon>Eukaryota</taxon>
        <taxon>Discoba</taxon>
        <taxon>Euglenozoa</taxon>
        <taxon>Kinetoplastea</taxon>
        <taxon>Metakinetoplastina</taxon>
        <taxon>Trypanosomatida</taxon>
        <taxon>Trypanosomatidae</taxon>
        <taxon>Strigomonadinae</taxon>
        <taxon>Strigomonas</taxon>
    </lineage>
</organism>
<keyword evidence="1" id="KW-0677">Repeat</keyword>
<dbReference type="InterPro" id="IPR050230">
    <property type="entry name" value="CALM/Myosin/TropC-like"/>
</dbReference>
<dbReference type="AlphaFoldDB" id="S9WAR9"/>
<accession>S9WAR9</accession>
<sequence>MRRKQNMYVCLLAPPFSKHHFFFGKAQKRPRHISMSLTAAQRNQMGLHFLLLDEDSDNYLDVKQLGVFLRAVGLYPTDAEVQGVTALVDPEGSGKVSKEKAMEAVESLWPRKTTEEEVREAFKVLDEDADGYMTAGELRHVLVNLGLRLTHEEADDILACVEKDDENFICIDELVTMLLKEVPLRW</sequence>
<comment type="caution">
    <text evidence="4">The sequence shown here is derived from an EMBL/GenBank/DDBJ whole genome shotgun (WGS) entry which is preliminary data.</text>
</comment>
<evidence type="ECO:0000256" key="2">
    <source>
        <dbReference type="ARBA" id="ARBA00022837"/>
    </source>
</evidence>